<accession>A0A5D3CE88</accession>
<protein>
    <submittedName>
        <fullName evidence="3">Phosphate transporter pho1-like 10</fullName>
    </submittedName>
</protein>
<comment type="caution">
    <text evidence="3">The sequence shown here is derived from an EMBL/GenBank/DDBJ whole genome shotgun (WGS) entry which is preliminary data.</text>
</comment>
<sequence length="312" mass="36207">MMTLPVLALPDFNLPFEVEIDASGYGVGAILMQNKRSIAFFGHTLALRDHANPAIKEKVENDDHLKKIIRRIRGGEEIRSILYSKICYSIKGGMKGDVQKHCEEYAVCQRNKSMSLSSAGLLTSLEIPSRVCDDISMDFIEGLPKTVGFKRLKEWIKWIHWEEYWYNTTYQRSLEVSPIQTVYGRTPPSLVFYRDHNTTNSQLGDQLKQRNIALGTLKEHLRVAQDKMKTYADLKRRHVEFVEGDMVYLKLRPYRQVTMRKRRNEKLSPKYFGLYKVFKRIGVVAYKLPSATIHPVFHISQLKRAFSDCQNL</sequence>
<feature type="domain" description="Reverse transcriptase/retrotransposon-derived protein RNase H-like" evidence="1">
    <location>
        <begin position="2"/>
        <end position="51"/>
    </location>
</feature>
<evidence type="ECO:0000313" key="4">
    <source>
        <dbReference type="Proteomes" id="UP000321947"/>
    </source>
</evidence>
<dbReference type="InterPro" id="IPR056924">
    <property type="entry name" value="SH3_Tf2-1"/>
</dbReference>
<name>A0A5D3CE88_CUCMM</name>
<feature type="domain" description="Tf2-1-like SH3-like" evidence="2">
    <location>
        <begin position="244"/>
        <end position="304"/>
    </location>
</feature>
<dbReference type="SUPFAM" id="SSF56672">
    <property type="entry name" value="DNA/RNA polymerases"/>
    <property type="match status" value="1"/>
</dbReference>
<dbReference type="Proteomes" id="UP000321947">
    <property type="component" value="Unassembled WGS sequence"/>
</dbReference>
<organism evidence="3 4">
    <name type="scientific">Cucumis melo var. makuwa</name>
    <name type="common">Oriental melon</name>
    <dbReference type="NCBI Taxonomy" id="1194695"/>
    <lineage>
        <taxon>Eukaryota</taxon>
        <taxon>Viridiplantae</taxon>
        <taxon>Streptophyta</taxon>
        <taxon>Embryophyta</taxon>
        <taxon>Tracheophyta</taxon>
        <taxon>Spermatophyta</taxon>
        <taxon>Magnoliopsida</taxon>
        <taxon>eudicotyledons</taxon>
        <taxon>Gunneridae</taxon>
        <taxon>Pentapetalae</taxon>
        <taxon>rosids</taxon>
        <taxon>fabids</taxon>
        <taxon>Cucurbitales</taxon>
        <taxon>Cucurbitaceae</taxon>
        <taxon>Benincaseae</taxon>
        <taxon>Cucumis</taxon>
    </lineage>
</organism>
<reference evidence="3 4" key="1">
    <citation type="submission" date="2019-08" db="EMBL/GenBank/DDBJ databases">
        <title>Draft genome sequences of two oriental melons (Cucumis melo L. var makuwa).</title>
        <authorList>
            <person name="Kwon S.-Y."/>
        </authorList>
    </citation>
    <scope>NUCLEOTIDE SEQUENCE [LARGE SCALE GENOMIC DNA]</scope>
    <source>
        <strain evidence="4">cv. Chang Bougi</strain>
        <tissue evidence="3">Leaf</tissue>
    </source>
</reference>
<dbReference type="PANTHER" id="PTHR45835:SF104">
    <property type="entry name" value="PROTEIN NYNRIN-LIKE"/>
    <property type="match status" value="1"/>
</dbReference>
<gene>
    <name evidence="3" type="ORF">E5676_scaffold757G00050</name>
</gene>
<evidence type="ECO:0000313" key="3">
    <source>
        <dbReference type="EMBL" id="TYK09528.1"/>
    </source>
</evidence>
<dbReference type="InterPro" id="IPR043502">
    <property type="entry name" value="DNA/RNA_pol_sf"/>
</dbReference>
<dbReference type="Pfam" id="PF17919">
    <property type="entry name" value="RT_RNaseH_2"/>
    <property type="match status" value="1"/>
</dbReference>
<dbReference type="PANTHER" id="PTHR45835">
    <property type="entry name" value="YALI0A06105P"/>
    <property type="match status" value="1"/>
</dbReference>
<evidence type="ECO:0000259" key="2">
    <source>
        <dbReference type="Pfam" id="PF24626"/>
    </source>
</evidence>
<dbReference type="InterPro" id="IPR041577">
    <property type="entry name" value="RT_RNaseH_2"/>
</dbReference>
<evidence type="ECO:0000259" key="1">
    <source>
        <dbReference type="Pfam" id="PF17919"/>
    </source>
</evidence>
<dbReference type="GO" id="GO:0003676">
    <property type="term" value="F:nucleic acid binding"/>
    <property type="evidence" value="ECO:0007669"/>
    <property type="project" value="InterPro"/>
</dbReference>
<dbReference type="Pfam" id="PF24626">
    <property type="entry name" value="SH3_Tf2-1"/>
    <property type="match status" value="1"/>
</dbReference>
<dbReference type="AlphaFoldDB" id="A0A5D3CE88"/>
<dbReference type="Gene3D" id="3.30.420.10">
    <property type="entry name" value="Ribonuclease H-like superfamily/Ribonuclease H"/>
    <property type="match status" value="1"/>
</dbReference>
<dbReference type="InterPro" id="IPR036397">
    <property type="entry name" value="RNaseH_sf"/>
</dbReference>
<dbReference type="EMBL" id="SSTD01011544">
    <property type="protein sequence ID" value="TYK09528.1"/>
    <property type="molecule type" value="Genomic_DNA"/>
</dbReference>
<proteinExistence type="predicted"/>